<dbReference type="EMBL" id="SNYV01000011">
    <property type="protein sequence ID" value="TDQ79420.1"/>
    <property type="molecule type" value="Genomic_DNA"/>
</dbReference>
<dbReference type="RefSeq" id="WP_133583214.1">
    <property type="nucleotide sequence ID" value="NZ_SNYV01000011.1"/>
</dbReference>
<organism evidence="1 2">
    <name type="scientific">Sphingobacterium yanglingense</name>
    <dbReference type="NCBI Taxonomy" id="1437280"/>
    <lineage>
        <taxon>Bacteria</taxon>
        <taxon>Pseudomonadati</taxon>
        <taxon>Bacteroidota</taxon>
        <taxon>Sphingobacteriia</taxon>
        <taxon>Sphingobacteriales</taxon>
        <taxon>Sphingobacteriaceae</taxon>
        <taxon>Sphingobacterium</taxon>
    </lineage>
</organism>
<dbReference type="InterPro" id="IPR018490">
    <property type="entry name" value="cNMP-bd_dom_sf"/>
</dbReference>
<comment type="caution">
    <text evidence="1">The sequence shown here is derived from an EMBL/GenBank/DDBJ whole genome shotgun (WGS) entry which is preliminary data.</text>
</comment>
<dbReference type="OrthoDB" id="758145at2"/>
<evidence type="ECO:0000313" key="1">
    <source>
        <dbReference type="EMBL" id="TDQ79420.1"/>
    </source>
</evidence>
<evidence type="ECO:0000313" key="2">
    <source>
        <dbReference type="Proteomes" id="UP000295292"/>
    </source>
</evidence>
<accession>A0A4R6WGX2</accession>
<sequence length="187" mass="22039">MEALIPILCEKYGVSPELIALLLSRMEKKSYGYHDIVIGLQERKQYYYIINEGIWRAYRLFDGEERTLWFERYGDILYSEASEDYIIESISDSSAYVISKTDLDTFCKESHEISNLVRTVLEQYYFQITEWLVMLCQPTARARYLTILEKDPEVFQLVPQKYIASCLGMTPQSLSRIRRQLVKQNIS</sequence>
<dbReference type="Gene3D" id="2.60.120.10">
    <property type="entry name" value="Jelly Rolls"/>
    <property type="match status" value="1"/>
</dbReference>
<gene>
    <name evidence="1" type="ORF">CLV99_0857</name>
</gene>
<dbReference type="SUPFAM" id="SSF51206">
    <property type="entry name" value="cAMP-binding domain-like"/>
    <property type="match status" value="1"/>
</dbReference>
<proteinExistence type="predicted"/>
<protein>
    <submittedName>
        <fullName evidence="1">CRP-like cAMP-binding protein</fullName>
    </submittedName>
</protein>
<name>A0A4R6WGX2_9SPHI</name>
<reference evidence="1 2" key="1">
    <citation type="submission" date="2019-03" db="EMBL/GenBank/DDBJ databases">
        <title>Genomic Encyclopedia of Archaeal and Bacterial Type Strains, Phase II (KMG-II): from individual species to whole genera.</title>
        <authorList>
            <person name="Goeker M."/>
        </authorList>
    </citation>
    <scope>NUCLEOTIDE SEQUENCE [LARGE SCALE GENOMIC DNA]</scope>
    <source>
        <strain evidence="1 2">DSM 28353</strain>
    </source>
</reference>
<dbReference type="Proteomes" id="UP000295292">
    <property type="component" value="Unassembled WGS sequence"/>
</dbReference>
<dbReference type="AlphaFoldDB" id="A0A4R6WGX2"/>
<keyword evidence="2" id="KW-1185">Reference proteome</keyword>
<dbReference type="InterPro" id="IPR014710">
    <property type="entry name" value="RmlC-like_jellyroll"/>
</dbReference>